<dbReference type="AlphaFoldDB" id="A0A4U8YHI0"/>
<accession>A0A4U8YHI0</accession>
<feature type="transmembrane region" description="Helical" evidence="8">
    <location>
        <begin position="107"/>
        <end position="127"/>
    </location>
</feature>
<evidence type="ECO:0000313" key="10">
    <source>
        <dbReference type="Proteomes" id="UP000507962"/>
    </source>
</evidence>
<gene>
    <name evidence="9" type="ORF">MSL71_6470</name>
</gene>
<keyword evidence="6 8" id="KW-1133">Transmembrane helix</keyword>
<feature type="transmembrane region" description="Helical" evidence="8">
    <location>
        <begin position="292"/>
        <end position="311"/>
    </location>
</feature>
<dbReference type="InterPro" id="IPR038770">
    <property type="entry name" value="Na+/solute_symporter_sf"/>
</dbReference>
<dbReference type="PANTHER" id="PTHR36838:SF1">
    <property type="entry name" value="SLR1864 PROTEIN"/>
    <property type="match status" value="1"/>
</dbReference>
<evidence type="ECO:0000256" key="1">
    <source>
        <dbReference type="ARBA" id="ARBA00004651"/>
    </source>
</evidence>
<evidence type="ECO:0000256" key="7">
    <source>
        <dbReference type="ARBA" id="ARBA00023136"/>
    </source>
</evidence>
<dbReference type="Proteomes" id="UP000507962">
    <property type="component" value="Unassembled WGS sequence"/>
</dbReference>
<comment type="similarity">
    <text evidence="2">Belongs to the auxin efflux carrier (TC 2.A.69) family.</text>
</comment>
<feature type="transmembrane region" description="Helical" evidence="8">
    <location>
        <begin position="43"/>
        <end position="62"/>
    </location>
</feature>
<dbReference type="EMBL" id="CAADHO010000001">
    <property type="protein sequence ID" value="VFQ43025.1"/>
    <property type="molecule type" value="Genomic_DNA"/>
</dbReference>
<dbReference type="RefSeq" id="WP_180137220.1">
    <property type="nucleotide sequence ID" value="NZ_CAADHO010000001.1"/>
</dbReference>
<feature type="transmembrane region" description="Helical" evidence="8">
    <location>
        <begin position="168"/>
        <end position="187"/>
    </location>
</feature>
<dbReference type="Pfam" id="PF03547">
    <property type="entry name" value="Mem_trans"/>
    <property type="match status" value="2"/>
</dbReference>
<keyword evidence="4" id="KW-1003">Cell membrane</keyword>
<evidence type="ECO:0000313" key="9">
    <source>
        <dbReference type="EMBL" id="VFQ43025.1"/>
    </source>
</evidence>
<evidence type="ECO:0000256" key="8">
    <source>
        <dbReference type="SAM" id="Phobius"/>
    </source>
</evidence>
<evidence type="ECO:0000256" key="5">
    <source>
        <dbReference type="ARBA" id="ARBA00022692"/>
    </source>
</evidence>
<feature type="transmembrane region" description="Helical" evidence="8">
    <location>
        <begin position="12"/>
        <end position="31"/>
    </location>
</feature>
<dbReference type="Gene3D" id="1.20.1530.20">
    <property type="match status" value="1"/>
</dbReference>
<feature type="transmembrane region" description="Helical" evidence="8">
    <location>
        <begin position="199"/>
        <end position="219"/>
    </location>
</feature>
<dbReference type="InterPro" id="IPR004776">
    <property type="entry name" value="Mem_transp_PIN-like"/>
</dbReference>
<evidence type="ECO:0000256" key="4">
    <source>
        <dbReference type="ARBA" id="ARBA00022475"/>
    </source>
</evidence>
<feature type="transmembrane region" description="Helical" evidence="8">
    <location>
        <begin position="74"/>
        <end position="95"/>
    </location>
</feature>
<feature type="transmembrane region" description="Helical" evidence="8">
    <location>
        <begin position="231"/>
        <end position="250"/>
    </location>
</feature>
<evidence type="ECO:0000256" key="2">
    <source>
        <dbReference type="ARBA" id="ARBA00010145"/>
    </source>
</evidence>
<keyword evidence="5 8" id="KW-0812">Transmembrane</keyword>
<feature type="transmembrane region" description="Helical" evidence="8">
    <location>
        <begin position="133"/>
        <end position="156"/>
    </location>
</feature>
<dbReference type="PANTHER" id="PTHR36838">
    <property type="entry name" value="AUXIN EFFLUX CARRIER FAMILY PROTEIN"/>
    <property type="match status" value="1"/>
</dbReference>
<evidence type="ECO:0000256" key="6">
    <source>
        <dbReference type="ARBA" id="ARBA00022989"/>
    </source>
</evidence>
<proteinExistence type="inferred from homology"/>
<organism evidence="9 10">
    <name type="scientific">Desulfoluna butyratoxydans</name>
    <dbReference type="NCBI Taxonomy" id="231438"/>
    <lineage>
        <taxon>Bacteria</taxon>
        <taxon>Pseudomonadati</taxon>
        <taxon>Thermodesulfobacteriota</taxon>
        <taxon>Desulfobacteria</taxon>
        <taxon>Desulfobacterales</taxon>
        <taxon>Desulfolunaceae</taxon>
        <taxon>Desulfoluna</taxon>
    </lineage>
</organism>
<evidence type="ECO:0000256" key="3">
    <source>
        <dbReference type="ARBA" id="ARBA00022448"/>
    </source>
</evidence>
<name>A0A4U8YHI0_9BACT</name>
<comment type="subcellular location">
    <subcellularLocation>
        <location evidence="1">Cell membrane</location>
        <topology evidence="1">Multi-pass membrane protein</topology>
    </subcellularLocation>
</comment>
<reference evidence="9 10" key="1">
    <citation type="submission" date="2019-03" db="EMBL/GenBank/DDBJ databases">
        <authorList>
            <person name="Nijsse B."/>
        </authorList>
    </citation>
    <scope>NUCLEOTIDE SEQUENCE [LARGE SCALE GENOMIC DNA]</scope>
    <source>
        <strain evidence="9">Desulfoluna butyratoxydans MSL71</strain>
    </source>
</reference>
<protein>
    <submittedName>
        <fullName evidence="9">Membrane transport protein</fullName>
    </submittedName>
</protein>
<dbReference type="GO" id="GO:0005886">
    <property type="term" value="C:plasma membrane"/>
    <property type="evidence" value="ECO:0007669"/>
    <property type="project" value="UniProtKB-SubCell"/>
</dbReference>
<feature type="transmembrane region" description="Helical" evidence="8">
    <location>
        <begin position="262"/>
        <end position="280"/>
    </location>
</feature>
<keyword evidence="10" id="KW-1185">Reference proteome</keyword>
<sequence length="320" mass="34472">MIPPLFATGFQTVFFSMLRIVVVALLAGVLVRRRVIRSEDIDTLSRITIHVLLPCLILTSLITRLDTGSTPLWWLLPLASMAMNLGGLFFGWVLFGRTTRRHPELIAMSGIQNSAYLVLPVGQALFPETFDTFAAYCFLFVIGNTPIHWTLGVRLVGGKGKVRLREMINPPLVASLAGVAIALSGLSPHVPALALDATGLLGSATIPLATFILGATLGEVRLQKLPPWHRLLGLAGVKFGLVPLITWWAISAFDLARQSPLIASLFMIQAAAAPATNLILQARAYNGRTEIIGGAMLACYVVCLMAIPFWLTLATGPVSP</sequence>
<keyword evidence="3" id="KW-0813">Transport</keyword>
<dbReference type="GO" id="GO:0055085">
    <property type="term" value="P:transmembrane transport"/>
    <property type="evidence" value="ECO:0007669"/>
    <property type="project" value="InterPro"/>
</dbReference>
<keyword evidence="7 8" id="KW-0472">Membrane</keyword>